<proteinExistence type="predicted"/>
<evidence type="ECO:0000313" key="1">
    <source>
        <dbReference type="EMBL" id="KAF9028408.1"/>
    </source>
</evidence>
<sequence>WFEFDTEWEWGFQAKCLPRVYFPHASSPDAFGFLDPAYVPRGSYMMPVYSLGITEDLLAEESVNRQLEFGDVGEIEGSDWISYYVGIAVDRDMLYHYIGGGVEHK</sequence>
<gene>
    <name evidence="1" type="ORF">BDP27DRAFT_1158201</name>
</gene>
<keyword evidence="2" id="KW-1185">Reference proteome</keyword>
<name>A0A9P5TW39_9AGAR</name>
<dbReference type="AlphaFoldDB" id="A0A9P5TW39"/>
<feature type="non-terminal residue" evidence="1">
    <location>
        <position position="1"/>
    </location>
</feature>
<reference evidence="1" key="1">
    <citation type="submission" date="2020-11" db="EMBL/GenBank/DDBJ databases">
        <authorList>
            <consortium name="DOE Joint Genome Institute"/>
            <person name="Ahrendt S."/>
            <person name="Riley R."/>
            <person name="Andreopoulos W."/>
            <person name="Labutti K."/>
            <person name="Pangilinan J."/>
            <person name="Ruiz-Duenas F.J."/>
            <person name="Barrasa J.M."/>
            <person name="Sanchez-Garcia M."/>
            <person name="Camarero S."/>
            <person name="Miyauchi S."/>
            <person name="Serrano A."/>
            <person name="Linde D."/>
            <person name="Babiker R."/>
            <person name="Drula E."/>
            <person name="Ayuso-Fernandez I."/>
            <person name="Pacheco R."/>
            <person name="Padilla G."/>
            <person name="Ferreira P."/>
            <person name="Barriuso J."/>
            <person name="Kellner H."/>
            <person name="Castanera R."/>
            <person name="Alfaro M."/>
            <person name="Ramirez L."/>
            <person name="Pisabarro A.G."/>
            <person name="Kuo A."/>
            <person name="Tritt A."/>
            <person name="Lipzen A."/>
            <person name="He G."/>
            <person name="Yan M."/>
            <person name="Ng V."/>
            <person name="Cullen D."/>
            <person name="Martin F."/>
            <person name="Rosso M.-N."/>
            <person name="Henrissat B."/>
            <person name="Hibbett D."/>
            <person name="Martinez A.T."/>
            <person name="Grigoriev I.V."/>
        </authorList>
    </citation>
    <scope>NUCLEOTIDE SEQUENCE</scope>
    <source>
        <strain evidence="1">AH 40177</strain>
    </source>
</reference>
<comment type="caution">
    <text evidence="1">The sequence shown here is derived from an EMBL/GenBank/DDBJ whole genome shotgun (WGS) entry which is preliminary data.</text>
</comment>
<organism evidence="1 2">
    <name type="scientific">Rhodocollybia butyracea</name>
    <dbReference type="NCBI Taxonomy" id="206335"/>
    <lineage>
        <taxon>Eukaryota</taxon>
        <taxon>Fungi</taxon>
        <taxon>Dikarya</taxon>
        <taxon>Basidiomycota</taxon>
        <taxon>Agaricomycotina</taxon>
        <taxon>Agaricomycetes</taxon>
        <taxon>Agaricomycetidae</taxon>
        <taxon>Agaricales</taxon>
        <taxon>Marasmiineae</taxon>
        <taxon>Omphalotaceae</taxon>
        <taxon>Rhodocollybia</taxon>
    </lineage>
</organism>
<feature type="non-terminal residue" evidence="1">
    <location>
        <position position="105"/>
    </location>
</feature>
<dbReference type="OrthoDB" id="3183767at2759"/>
<accession>A0A9P5TW39</accession>
<protein>
    <submittedName>
        <fullName evidence="1">Uncharacterized protein</fullName>
    </submittedName>
</protein>
<dbReference type="Proteomes" id="UP000772434">
    <property type="component" value="Unassembled WGS sequence"/>
</dbReference>
<evidence type="ECO:0000313" key="2">
    <source>
        <dbReference type="Proteomes" id="UP000772434"/>
    </source>
</evidence>
<dbReference type="EMBL" id="JADNRY010000736">
    <property type="protein sequence ID" value="KAF9028408.1"/>
    <property type="molecule type" value="Genomic_DNA"/>
</dbReference>